<keyword evidence="2" id="KW-0131">Cell cycle</keyword>
<evidence type="ECO:0000256" key="3">
    <source>
        <dbReference type="SAM" id="MobiDB-lite"/>
    </source>
</evidence>
<reference evidence="4 5" key="1">
    <citation type="submission" date="2019-07" db="EMBL/GenBank/DDBJ databases">
        <title>Chromosome genome assembly for large yellow croaker.</title>
        <authorList>
            <person name="Xiao S."/>
        </authorList>
    </citation>
    <scope>NUCLEOTIDE SEQUENCE [LARGE SCALE GENOMIC DNA]</scope>
    <source>
        <strain evidence="4">JMULYC20181020</strain>
        <tissue evidence="4">Muscle</tissue>
    </source>
</reference>
<evidence type="ECO:0000256" key="1">
    <source>
        <dbReference type="ARBA" id="ARBA00010932"/>
    </source>
</evidence>
<dbReference type="PANTHER" id="PTHR31545:SF4">
    <property type="entry name" value="SPEEDY PROTEIN A"/>
    <property type="match status" value="1"/>
</dbReference>
<dbReference type="EMBL" id="REGW02000011">
    <property type="protein sequence ID" value="KAE8289616.1"/>
    <property type="molecule type" value="Genomic_DNA"/>
</dbReference>
<dbReference type="Pfam" id="PF11357">
    <property type="entry name" value="Spy1"/>
    <property type="match status" value="1"/>
</dbReference>
<name>A0A6G0IEJ7_LARCR</name>
<comment type="similarity">
    <text evidence="1">Belongs to the Speedy/Ringo family.</text>
</comment>
<sequence>MMKHTHRWCQTPPSVTVRIKPNSSHSLQVRRGLRLKRANGQDAEGPPEKSQPGQRQDGMYNTKRTPTIVIQRQEMVAFFRLFEDDLMKDFLWMDCCCKITDKYLLAMTFVYFKRACFTIAEYTRRNLFIAMYLANTMEEDEEESKYEIFPWALGKNWKKLFPRFLKQRDKLWARIEFRAAVSRRCCEEVMAILPSHFLWQRERLEHHSGAQRQYGDQDRAGFPRGPLASPVSCALCNRGSRFDEPQGSSSPSRGSPQRPQALLFHTRLPPC</sequence>
<proteinExistence type="inferred from homology"/>
<dbReference type="AlphaFoldDB" id="A0A6G0IEJ7"/>
<dbReference type="Proteomes" id="UP000424527">
    <property type="component" value="Unassembled WGS sequence"/>
</dbReference>
<dbReference type="InterPro" id="IPR052316">
    <property type="entry name" value="Speedy-Ringo_regulator"/>
</dbReference>
<keyword evidence="5" id="KW-1185">Reference proteome</keyword>
<comment type="caution">
    <text evidence="4">The sequence shown here is derived from an EMBL/GenBank/DDBJ whole genome shotgun (WGS) entry which is preliminary data.</text>
</comment>
<organism evidence="4 5">
    <name type="scientific">Larimichthys crocea</name>
    <name type="common">Large yellow croaker</name>
    <name type="synonym">Pseudosciaena crocea</name>
    <dbReference type="NCBI Taxonomy" id="215358"/>
    <lineage>
        <taxon>Eukaryota</taxon>
        <taxon>Metazoa</taxon>
        <taxon>Chordata</taxon>
        <taxon>Craniata</taxon>
        <taxon>Vertebrata</taxon>
        <taxon>Euteleostomi</taxon>
        <taxon>Actinopterygii</taxon>
        <taxon>Neopterygii</taxon>
        <taxon>Teleostei</taxon>
        <taxon>Neoteleostei</taxon>
        <taxon>Acanthomorphata</taxon>
        <taxon>Eupercaria</taxon>
        <taxon>Sciaenidae</taxon>
        <taxon>Larimichthys</taxon>
    </lineage>
</organism>
<evidence type="ECO:0000256" key="2">
    <source>
        <dbReference type="ARBA" id="ARBA00023306"/>
    </source>
</evidence>
<dbReference type="InterPro" id="IPR020984">
    <property type="entry name" value="Speedy"/>
</dbReference>
<dbReference type="PANTHER" id="PTHR31545">
    <property type="entry name" value="SEEDY PROTEIN A/C FAMILY MEMBER"/>
    <property type="match status" value="1"/>
</dbReference>
<feature type="region of interest" description="Disordered" evidence="3">
    <location>
        <begin position="36"/>
        <end position="62"/>
    </location>
</feature>
<evidence type="ECO:0000313" key="4">
    <source>
        <dbReference type="EMBL" id="KAE8289616.1"/>
    </source>
</evidence>
<dbReference type="GO" id="GO:0019901">
    <property type="term" value="F:protein kinase binding"/>
    <property type="evidence" value="ECO:0007669"/>
    <property type="project" value="InterPro"/>
</dbReference>
<evidence type="ECO:0000313" key="5">
    <source>
        <dbReference type="Proteomes" id="UP000424527"/>
    </source>
</evidence>
<gene>
    <name evidence="4" type="ORF">D5F01_LYC11322</name>
</gene>
<feature type="compositionally biased region" description="Low complexity" evidence="3">
    <location>
        <begin position="245"/>
        <end position="260"/>
    </location>
</feature>
<feature type="region of interest" description="Disordered" evidence="3">
    <location>
        <begin position="242"/>
        <end position="271"/>
    </location>
</feature>
<accession>A0A6G0IEJ7</accession>
<protein>
    <submittedName>
        <fullName evidence="4">Speedy protein A GS4 Rapid inducer of G2/M progression in oocytes A</fullName>
    </submittedName>
</protein>